<dbReference type="EMBL" id="JAWRVG010000020">
    <property type="protein sequence ID" value="KAK4072981.1"/>
    <property type="molecule type" value="Genomic_DNA"/>
</dbReference>
<feature type="signal peptide" evidence="1">
    <location>
        <begin position="1"/>
        <end position="15"/>
    </location>
</feature>
<accession>A0AAE1ICW7</accession>
<keyword evidence="1" id="KW-0732">Signal</keyword>
<dbReference type="GeneID" id="87920101"/>
<reference evidence="2" key="1">
    <citation type="submission" date="2023-11" db="EMBL/GenBank/DDBJ databases">
        <title>The genome sequences of three competitors of mushroom-forming fungi.</title>
        <authorList>
            <person name="Beijen E."/>
            <person name="Ohm R.A."/>
        </authorList>
    </citation>
    <scope>NUCLEOTIDE SEQUENCE</scope>
    <source>
        <strain evidence="2">CBS 100526</strain>
    </source>
</reference>
<dbReference type="RefSeq" id="XP_062755458.1">
    <property type="nucleotide sequence ID" value="XM_062900197.1"/>
</dbReference>
<sequence length="124" mass="13154">MPVALLVMIFNVCSTDQKPTGTSVAKHVTRILQRGYSASYGLATGMEALLCRVPPSVANGQDDIDDSDSDARQLLFPRGAPYKEIRSHKDGAALAPSLPTAGPLRQSLGIVEMQLVVMAGDSEV</sequence>
<evidence type="ECO:0000313" key="3">
    <source>
        <dbReference type="Proteomes" id="UP001273209"/>
    </source>
</evidence>
<evidence type="ECO:0000313" key="2">
    <source>
        <dbReference type="EMBL" id="KAK4072981.1"/>
    </source>
</evidence>
<protein>
    <submittedName>
        <fullName evidence="2">Uncharacterized protein</fullName>
    </submittedName>
</protein>
<comment type="caution">
    <text evidence="2">The sequence shown here is derived from an EMBL/GenBank/DDBJ whole genome shotgun (WGS) entry which is preliminary data.</text>
</comment>
<evidence type="ECO:0000256" key="1">
    <source>
        <dbReference type="SAM" id="SignalP"/>
    </source>
</evidence>
<feature type="chain" id="PRO_5042024335" evidence="1">
    <location>
        <begin position="16"/>
        <end position="124"/>
    </location>
</feature>
<dbReference type="Proteomes" id="UP001273209">
    <property type="component" value="Unassembled WGS sequence"/>
</dbReference>
<gene>
    <name evidence="2" type="ORF">Triagg1_5658</name>
</gene>
<organism evidence="2 3">
    <name type="scientific">Trichoderma aggressivum f. europaeum</name>
    <dbReference type="NCBI Taxonomy" id="173218"/>
    <lineage>
        <taxon>Eukaryota</taxon>
        <taxon>Fungi</taxon>
        <taxon>Dikarya</taxon>
        <taxon>Ascomycota</taxon>
        <taxon>Pezizomycotina</taxon>
        <taxon>Sordariomycetes</taxon>
        <taxon>Hypocreomycetidae</taxon>
        <taxon>Hypocreales</taxon>
        <taxon>Hypocreaceae</taxon>
        <taxon>Trichoderma</taxon>
    </lineage>
</organism>
<name>A0AAE1ICW7_9HYPO</name>
<keyword evidence="3" id="KW-1185">Reference proteome</keyword>
<proteinExistence type="predicted"/>
<dbReference type="AlphaFoldDB" id="A0AAE1ICW7"/>